<dbReference type="FunFam" id="1.10.10.200:FF:000002">
    <property type="entry name" value="Probable transcriptional regulatory protein CLM62_37755"/>
    <property type="match status" value="1"/>
</dbReference>
<dbReference type="InterPro" id="IPR002876">
    <property type="entry name" value="Transcrip_reg_TACO1-like"/>
</dbReference>
<comment type="caution">
    <text evidence="5">The sequence shown here is derived from an EMBL/GenBank/DDBJ whole genome shotgun (WGS) entry which is preliminary data.</text>
</comment>
<dbReference type="GO" id="GO:0005739">
    <property type="term" value="C:mitochondrion"/>
    <property type="evidence" value="ECO:0007669"/>
    <property type="project" value="UniProtKB-SubCell"/>
</dbReference>
<keyword evidence="6" id="KW-1185">Reference proteome</keyword>
<dbReference type="HAMAP" id="MF_00693">
    <property type="entry name" value="Transcrip_reg_TACO1"/>
    <property type="match status" value="1"/>
</dbReference>
<dbReference type="Pfam" id="PF20772">
    <property type="entry name" value="TACO1_YebC_N"/>
    <property type="match status" value="1"/>
</dbReference>
<gene>
    <name evidence="5" type="ORF">DFP72DRAFT_869366</name>
</gene>
<evidence type="ECO:0000256" key="2">
    <source>
        <dbReference type="ARBA" id="ARBA00008724"/>
    </source>
</evidence>
<evidence type="ECO:0000259" key="3">
    <source>
        <dbReference type="Pfam" id="PF01709"/>
    </source>
</evidence>
<dbReference type="Gene3D" id="1.10.10.200">
    <property type="match status" value="1"/>
</dbReference>
<feature type="domain" description="TACO1/YebC-like N-terminal" evidence="4">
    <location>
        <begin position="32"/>
        <end position="102"/>
    </location>
</feature>
<dbReference type="SUPFAM" id="SSF75625">
    <property type="entry name" value="YebC-like"/>
    <property type="match status" value="1"/>
</dbReference>
<dbReference type="Gene3D" id="3.30.70.980">
    <property type="match status" value="2"/>
</dbReference>
<comment type="subcellular location">
    <subcellularLocation>
        <location evidence="1">Mitochondrion</location>
    </subcellularLocation>
</comment>
<accession>A0A8H6IJ67</accession>
<dbReference type="InterPro" id="IPR029072">
    <property type="entry name" value="YebC-like"/>
</dbReference>
<evidence type="ECO:0000256" key="1">
    <source>
        <dbReference type="ARBA" id="ARBA00004173"/>
    </source>
</evidence>
<reference evidence="5 6" key="1">
    <citation type="submission" date="2020-07" db="EMBL/GenBank/DDBJ databases">
        <title>Comparative genomics of pyrophilous fungi reveals a link between fire events and developmental genes.</title>
        <authorList>
            <consortium name="DOE Joint Genome Institute"/>
            <person name="Steindorff A.S."/>
            <person name="Carver A."/>
            <person name="Calhoun S."/>
            <person name="Stillman K."/>
            <person name="Liu H."/>
            <person name="Lipzen A."/>
            <person name="Pangilinan J."/>
            <person name="Labutti K."/>
            <person name="Bruns T.D."/>
            <person name="Grigoriev I.V."/>
        </authorList>
    </citation>
    <scope>NUCLEOTIDE SEQUENCE [LARGE SCALE GENOMIC DNA]</scope>
    <source>
        <strain evidence="5 6">CBS 144469</strain>
    </source>
</reference>
<feature type="domain" description="TACO1/YebC-like second and third" evidence="3">
    <location>
        <begin position="111"/>
        <end position="276"/>
    </location>
</feature>
<sequence>MLSRTAGLFARRTLATCPRSFSTTSTVLSGHNKWSKIKDRKGANDAQKGVLYGAANRDIIVAARAGGSPDPTKNSQLASIIRKYKDAGVPNANIEKALAKANPAKGKAGNAVVYEALAFGSVGIVVECLTDNATRTIHNVKHALTKHGAHMTPVKFMFERKGFVQLTLDAKLANLEEVTEGLIEAALGADAEDFEQYMDEEHPDAILLKFTSPPEALAKVTEAVTSSGVPSLHLQKSELIYSPVENVEPDEEMELQVADLVQELEADEDTLRIWTSLDSR</sequence>
<dbReference type="InterPro" id="IPR017856">
    <property type="entry name" value="Integrase-like_N"/>
</dbReference>
<dbReference type="PANTHER" id="PTHR12532">
    <property type="entry name" value="TRANSLATIONAL ACTIVATOR OF CYTOCHROME C OXIDASE 1"/>
    <property type="match status" value="1"/>
</dbReference>
<proteinExistence type="inferred from homology"/>
<protein>
    <submittedName>
        <fullName evidence="5">Transcriptional regulator TACO1-like protein</fullName>
    </submittedName>
</protein>
<evidence type="ECO:0000313" key="5">
    <source>
        <dbReference type="EMBL" id="KAF6764821.1"/>
    </source>
</evidence>
<dbReference type="AlphaFoldDB" id="A0A8H6IJ67"/>
<name>A0A8H6IJ67_9AGAR</name>
<dbReference type="PANTHER" id="PTHR12532:SF0">
    <property type="entry name" value="TRANSLATIONAL ACTIVATOR OF CYTOCHROME C OXIDASE 1"/>
    <property type="match status" value="1"/>
</dbReference>
<dbReference type="InterPro" id="IPR049083">
    <property type="entry name" value="TACO1_YebC_N"/>
</dbReference>
<dbReference type="Pfam" id="PF01709">
    <property type="entry name" value="Transcrip_reg"/>
    <property type="match status" value="1"/>
</dbReference>
<evidence type="ECO:0000259" key="4">
    <source>
        <dbReference type="Pfam" id="PF20772"/>
    </source>
</evidence>
<organism evidence="5 6">
    <name type="scientific">Ephemerocybe angulata</name>
    <dbReference type="NCBI Taxonomy" id="980116"/>
    <lineage>
        <taxon>Eukaryota</taxon>
        <taxon>Fungi</taxon>
        <taxon>Dikarya</taxon>
        <taxon>Basidiomycota</taxon>
        <taxon>Agaricomycotina</taxon>
        <taxon>Agaricomycetes</taxon>
        <taxon>Agaricomycetidae</taxon>
        <taxon>Agaricales</taxon>
        <taxon>Agaricineae</taxon>
        <taxon>Psathyrellaceae</taxon>
        <taxon>Ephemerocybe</taxon>
    </lineage>
</organism>
<dbReference type="OrthoDB" id="2017544at2759"/>
<comment type="similarity">
    <text evidence="2">Belongs to the TACO1 family.</text>
</comment>
<dbReference type="EMBL" id="JACGCI010000003">
    <property type="protein sequence ID" value="KAF6764821.1"/>
    <property type="molecule type" value="Genomic_DNA"/>
</dbReference>
<evidence type="ECO:0000313" key="6">
    <source>
        <dbReference type="Proteomes" id="UP000521943"/>
    </source>
</evidence>
<dbReference type="InterPro" id="IPR026564">
    <property type="entry name" value="Transcrip_reg_TACO1-like_dom3"/>
</dbReference>
<dbReference type="InterPro" id="IPR048300">
    <property type="entry name" value="TACO1_YebC-like_2nd/3rd_dom"/>
</dbReference>
<dbReference type="Proteomes" id="UP000521943">
    <property type="component" value="Unassembled WGS sequence"/>
</dbReference>